<name>A0ACC0WX59_9STRA</name>
<reference evidence="1 2" key="1">
    <citation type="journal article" date="2022" name="bioRxiv">
        <title>The genome of the oomycete Peronosclerospora sorghi, a cosmopolitan pathogen of maize and sorghum, is inflated with dispersed pseudogenes.</title>
        <authorList>
            <person name="Fletcher K."/>
            <person name="Martin F."/>
            <person name="Isakeit T."/>
            <person name="Cavanaugh K."/>
            <person name="Magill C."/>
            <person name="Michelmore R."/>
        </authorList>
    </citation>
    <scope>NUCLEOTIDE SEQUENCE [LARGE SCALE GENOMIC DNA]</scope>
    <source>
        <strain evidence="1">P6</strain>
    </source>
</reference>
<gene>
    <name evidence="1" type="ORF">PsorP6_001321</name>
</gene>
<comment type="caution">
    <text evidence="1">The sequence shown here is derived from an EMBL/GenBank/DDBJ whole genome shotgun (WGS) entry which is preliminary data.</text>
</comment>
<protein>
    <submittedName>
        <fullName evidence="1">Uncharacterized protein</fullName>
    </submittedName>
</protein>
<organism evidence="1 2">
    <name type="scientific">Peronosclerospora sorghi</name>
    <dbReference type="NCBI Taxonomy" id="230839"/>
    <lineage>
        <taxon>Eukaryota</taxon>
        <taxon>Sar</taxon>
        <taxon>Stramenopiles</taxon>
        <taxon>Oomycota</taxon>
        <taxon>Peronosporomycetes</taxon>
        <taxon>Peronosporales</taxon>
        <taxon>Peronosporaceae</taxon>
        <taxon>Peronosclerospora</taxon>
    </lineage>
</organism>
<evidence type="ECO:0000313" key="2">
    <source>
        <dbReference type="Proteomes" id="UP001163321"/>
    </source>
</evidence>
<evidence type="ECO:0000313" key="1">
    <source>
        <dbReference type="EMBL" id="KAI9922977.1"/>
    </source>
</evidence>
<accession>A0ACC0WX59</accession>
<dbReference type="EMBL" id="CM047580">
    <property type="protein sequence ID" value="KAI9922977.1"/>
    <property type="molecule type" value="Genomic_DNA"/>
</dbReference>
<sequence length="77" mass="8893">MRILAAGASLRPSYASRDQRVPHDRPRPAGQEANTWPMTLLEVVLVRLLGSSYFLMLNFFKGYWKFLIVTACEEYSR</sequence>
<proteinExistence type="predicted"/>
<dbReference type="Proteomes" id="UP001163321">
    <property type="component" value="Chromosome 1"/>
</dbReference>
<keyword evidence="2" id="KW-1185">Reference proteome</keyword>